<organism evidence="7 8">
    <name type="scientific">Haloarcula californiae tailed virus 1</name>
    <dbReference type="NCBI Taxonomy" id="1273746"/>
    <lineage>
        <taxon>Viruses</taxon>
        <taxon>Duplodnaviria</taxon>
        <taxon>Heunggongvirae</taxon>
        <taxon>Uroviricota</taxon>
        <taxon>Caudoviricetes</taxon>
        <taxon>Thumleimavirales</taxon>
        <taxon>Druskaviridae</taxon>
        <taxon>Hacavirus</taxon>
        <taxon>Hacavirus italiense</taxon>
        <taxon>Hacavirus HCTV1</taxon>
    </lineage>
</organism>
<evidence type="ECO:0000256" key="5">
    <source>
        <dbReference type="ARBA" id="ARBA00058986"/>
    </source>
</evidence>
<dbReference type="SUPFAM" id="SSF48019">
    <property type="entry name" value="post-AAA+ oligomerization domain-like"/>
    <property type="match status" value="1"/>
</dbReference>
<dbReference type="RefSeq" id="YP_008059651.1">
    <property type="nucleotide sequence ID" value="NC_021330.1"/>
</dbReference>
<dbReference type="OrthoDB" id="4962at10239"/>
<dbReference type="PANTHER" id="PTHR11669:SF20">
    <property type="entry name" value="REPLICATION FACTOR C SUBUNIT 4"/>
    <property type="match status" value="1"/>
</dbReference>
<keyword evidence="3" id="KW-0547">Nucleotide-binding</keyword>
<dbReference type="GO" id="GO:0003689">
    <property type="term" value="F:DNA clamp loader activity"/>
    <property type="evidence" value="ECO:0007669"/>
    <property type="project" value="TreeGrafter"/>
</dbReference>
<dbReference type="InterPro" id="IPR050238">
    <property type="entry name" value="DNA_Rep/Repair_Clamp_Loader"/>
</dbReference>
<dbReference type="InterPro" id="IPR027417">
    <property type="entry name" value="P-loop_NTPase"/>
</dbReference>
<dbReference type="Proteomes" id="UP000202086">
    <property type="component" value="Segment"/>
</dbReference>
<keyword evidence="8" id="KW-1185">Reference proteome</keyword>
<dbReference type="Gene3D" id="1.20.272.10">
    <property type="match status" value="1"/>
</dbReference>
<evidence type="ECO:0000256" key="2">
    <source>
        <dbReference type="ARBA" id="ARBA00022705"/>
    </source>
</evidence>
<dbReference type="CDD" id="cd18139">
    <property type="entry name" value="HLD_clamp_RarA"/>
    <property type="match status" value="1"/>
</dbReference>
<evidence type="ECO:0000256" key="1">
    <source>
        <dbReference type="ARBA" id="ARBA00009668"/>
    </source>
</evidence>
<dbReference type="InterPro" id="IPR003593">
    <property type="entry name" value="AAA+_ATPase"/>
</dbReference>
<dbReference type="SUPFAM" id="SSF52540">
    <property type="entry name" value="P-loop containing nucleoside triphosphate hydrolases"/>
    <property type="match status" value="1"/>
</dbReference>
<dbReference type="Gene3D" id="3.40.50.300">
    <property type="entry name" value="P-loop containing nucleotide triphosphate hydrolases"/>
    <property type="match status" value="1"/>
</dbReference>
<reference evidence="7 8" key="1">
    <citation type="submission" date="2012-12" db="EMBL/GenBank/DDBJ databases">
        <authorList>
            <person name="Sencilo A."/>
            <person name="Jacobs-Sera D."/>
            <person name="Russell D.A."/>
            <person name="Ko C."/>
            <person name="Atanasova N."/>
            <person name="Osterlund E."/>
            <person name="Oksanen H.M."/>
            <person name="Bamford D.H."/>
            <person name="Hatfull G.F."/>
            <person name="Roine E."/>
            <person name="Hendrix R.W."/>
        </authorList>
    </citation>
    <scope>NUCLEOTIDE SEQUENCE [LARGE SCALE GENOMIC DNA]</scope>
</reference>
<dbReference type="InterPro" id="IPR003959">
    <property type="entry name" value="ATPase_AAA_core"/>
</dbReference>
<comment type="function">
    <text evidence="5">Part of the RFC clamp loader complex which loads the PCNA sliding clamp onto DNA.</text>
</comment>
<dbReference type="Pfam" id="PF00004">
    <property type="entry name" value="AAA"/>
    <property type="match status" value="1"/>
</dbReference>
<dbReference type="GO" id="GO:0006281">
    <property type="term" value="P:DNA repair"/>
    <property type="evidence" value="ECO:0007669"/>
    <property type="project" value="TreeGrafter"/>
</dbReference>
<evidence type="ECO:0000256" key="3">
    <source>
        <dbReference type="ARBA" id="ARBA00022741"/>
    </source>
</evidence>
<dbReference type="GO" id="GO:0016887">
    <property type="term" value="F:ATP hydrolysis activity"/>
    <property type="evidence" value="ECO:0007669"/>
    <property type="project" value="InterPro"/>
</dbReference>
<evidence type="ECO:0000256" key="4">
    <source>
        <dbReference type="ARBA" id="ARBA00022840"/>
    </source>
</evidence>
<sequence length="342" mass="38337">MGYKSERSTIQSTMTVADKIWVEKYRPETLDDIVGHEEVVKRMRKFLDTEDVPHVVFSGKQGIGKTAIIQAFAKEKYGDNWRNNILELNASDERGIDTIRDKVKNYAVQGTIGDHQYKIVFLDEADQLTKDAQAALRRIMEEHADVTRFFLSCNYLSKIIGPIQSRCAPFSISPLTDEDLFQIGRKVAAGEDIDINDDTLNLMVNSADGDARKLINSMQAAAYEGEIDANGVNVVAQTVDDALVREIIDQAVDGDLDDAMRRLDVEILKEGVPVNALCDSFLSEIKKKDLEGDVKAKCLDKVAETNWRAMRGANPHVQFHSLLADLHVARYVSLEGYQRGDR</sequence>
<dbReference type="CDD" id="cd00009">
    <property type="entry name" value="AAA"/>
    <property type="match status" value="1"/>
</dbReference>
<feature type="domain" description="AAA+ ATPase" evidence="6">
    <location>
        <begin position="51"/>
        <end position="258"/>
    </location>
</feature>
<dbReference type="NCBIfam" id="NF001679">
    <property type="entry name" value="PRK00440.1"/>
    <property type="match status" value="1"/>
</dbReference>
<dbReference type="GO" id="GO:0003677">
    <property type="term" value="F:DNA binding"/>
    <property type="evidence" value="ECO:0007669"/>
    <property type="project" value="InterPro"/>
</dbReference>
<dbReference type="Gene3D" id="1.10.8.60">
    <property type="match status" value="1"/>
</dbReference>
<dbReference type="KEGG" id="vg:16193581"/>
<evidence type="ECO:0000313" key="7">
    <source>
        <dbReference type="EMBL" id="AGM11949.1"/>
    </source>
</evidence>
<dbReference type="GO" id="GO:0006261">
    <property type="term" value="P:DNA-templated DNA replication"/>
    <property type="evidence" value="ECO:0007669"/>
    <property type="project" value="TreeGrafter"/>
</dbReference>
<protein>
    <submittedName>
        <fullName evidence="7">Replication factor C small subunit</fullName>
    </submittedName>
</protein>
<accession>R4T861</accession>
<dbReference type="GO" id="GO:0005524">
    <property type="term" value="F:ATP binding"/>
    <property type="evidence" value="ECO:0007669"/>
    <property type="project" value="UniProtKB-KW"/>
</dbReference>
<proteinExistence type="inferred from homology"/>
<evidence type="ECO:0000313" key="8">
    <source>
        <dbReference type="Proteomes" id="UP000202086"/>
    </source>
</evidence>
<dbReference type="InterPro" id="IPR013748">
    <property type="entry name" value="Rep_factorC_C"/>
</dbReference>
<dbReference type="PANTHER" id="PTHR11669">
    <property type="entry name" value="REPLICATION FACTOR C / DNA POLYMERASE III GAMMA-TAU SUBUNIT"/>
    <property type="match status" value="1"/>
</dbReference>
<dbReference type="EMBL" id="KC292029">
    <property type="protein sequence ID" value="AGM11949.1"/>
    <property type="molecule type" value="Genomic_DNA"/>
</dbReference>
<dbReference type="Pfam" id="PF08542">
    <property type="entry name" value="Rep_fac_C"/>
    <property type="match status" value="1"/>
</dbReference>
<keyword evidence="4" id="KW-0067">ATP-binding</keyword>
<dbReference type="InterPro" id="IPR008921">
    <property type="entry name" value="DNA_pol3_clamp-load_cplx_C"/>
</dbReference>
<comment type="similarity">
    <text evidence="1">Belongs to the activator 1 small subunits family. RfcS subfamily.</text>
</comment>
<dbReference type="FunFam" id="3.40.50.300:FF:000952">
    <property type="entry name" value="Replication factor C subunit 2"/>
    <property type="match status" value="1"/>
</dbReference>
<name>R4T861_9CAUD</name>
<keyword evidence="2" id="KW-0235">DNA replication</keyword>
<dbReference type="GeneID" id="16193581"/>
<gene>
    <name evidence="7" type="primary">90</name>
    <name evidence="7" type="ORF">DNAM5_90</name>
</gene>
<evidence type="ECO:0000259" key="6">
    <source>
        <dbReference type="SMART" id="SM00382"/>
    </source>
</evidence>
<dbReference type="SMART" id="SM00382">
    <property type="entry name" value="AAA"/>
    <property type="match status" value="1"/>
</dbReference>